<keyword evidence="3" id="KW-0998">Cell outer membrane</keyword>
<evidence type="ECO:0000259" key="4">
    <source>
        <dbReference type="SMART" id="SM00062"/>
    </source>
</evidence>
<name>A0A2S9SJY7_9BACT</name>
<dbReference type="InterPro" id="IPR008258">
    <property type="entry name" value="Transglycosylase_SLT_dom_1"/>
</dbReference>
<dbReference type="SUPFAM" id="SSF53850">
    <property type="entry name" value="Periplasmic binding protein-like II"/>
    <property type="match status" value="1"/>
</dbReference>
<protein>
    <submittedName>
        <fullName evidence="5">Membrane-bound lytic murein transglycosylase MltF</fullName>
    </submittedName>
</protein>
<dbReference type="PANTHER" id="PTHR35936">
    <property type="entry name" value="MEMBRANE-BOUND LYTIC MUREIN TRANSGLYCOSYLASE F"/>
    <property type="match status" value="1"/>
</dbReference>
<dbReference type="Pfam" id="PF00497">
    <property type="entry name" value="SBP_bac_3"/>
    <property type="match status" value="1"/>
</dbReference>
<evidence type="ECO:0000256" key="2">
    <source>
        <dbReference type="ARBA" id="ARBA00022729"/>
    </source>
</evidence>
<dbReference type="Gene3D" id="1.10.530.10">
    <property type="match status" value="1"/>
</dbReference>
<dbReference type="OrthoDB" id="9801695at2"/>
<evidence type="ECO:0000256" key="3">
    <source>
        <dbReference type="ARBA" id="ARBA00023237"/>
    </source>
</evidence>
<evidence type="ECO:0000313" key="6">
    <source>
        <dbReference type="Proteomes" id="UP000238649"/>
    </source>
</evidence>
<comment type="caution">
    <text evidence="5">The sequence shown here is derived from an EMBL/GenBank/DDBJ whole genome shotgun (WGS) entry which is preliminary data.</text>
</comment>
<dbReference type="EMBL" id="NXGH01000067">
    <property type="protein sequence ID" value="PRM86895.1"/>
    <property type="molecule type" value="Genomic_DNA"/>
</dbReference>
<dbReference type="Proteomes" id="UP000238649">
    <property type="component" value="Unassembled WGS sequence"/>
</dbReference>
<dbReference type="GO" id="GO:0009279">
    <property type="term" value="C:cell outer membrane"/>
    <property type="evidence" value="ECO:0007669"/>
    <property type="project" value="UniProtKB-SubCell"/>
</dbReference>
<dbReference type="InterPro" id="IPR023346">
    <property type="entry name" value="Lysozyme-like_dom_sf"/>
</dbReference>
<evidence type="ECO:0000256" key="1">
    <source>
        <dbReference type="ARBA" id="ARBA00004339"/>
    </source>
</evidence>
<keyword evidence="3" id="KW-0472">Membrane</keyword>
<organism evidence="5 6">
    <name type="scientific">Aliarcobacter cryaerophilus</name>
    <dbReference type="NCBI Taxonomy" id="28198"/>
    <lineage>
        <taxon>Bacteria</taxon>
        <taxon>Pseudomonadati</taxon>
        <taxon>Campylobacterota</taxon>
        <taxon>Epsilonproteobacteria</taxon>
        <taxon>Campylobacterales</taxon>
        <taxon>Arcobacteraceae</taxon>
        <taxon>Aliarcobacter</taxon>
    </lineage>
</organism>
<proteinExistence type="predicted"/>
<evidence type="ECO:0000313" key="5">
    <source>
        <dbReference type="EMBL" id="PRM86895.1"/>
    </source>
</evidence>
<dbReference type="Gene3D" id="3.40.190.10">
    <property type="entry name" value="Periplasmic binding protein-like II"/>
    <property type="match status" value="2"/>
</dbReference>
<dbReference type="CDD" id="cd01009">
    <property type="entry name" value="PBP2_YfhD_N"/>
    <property type="match status" value="1"/>
</dbReference>
<dbReference type="SUPFAM" id="SSF53955">
    <property type="entry name" value="Lysozyme-like"/>
    <property type="match status" value="1"/>
</dbReference>
<gene>
    <name evidence="5" type="ORF">CJ671_10490</name>
</gene>
<feature type="non-terminal residue" evidence="5">
    <location>
        <position position="1"/>
    </location>
</feature>
<feature type="non-terminal residue" evidence="5">
    <location>
        <position position="294"/>
    </location>
</feature>
<sequence length="294" mass="33360">RGEIRVGTIYGSTSYYQRDDLAQGFDYELAKSYADWLGVKLTLVPVYSIAELVELLEKGKLDLAAAAIVVTPERRALFRFGPGFYQVSPKLVYRYGSPKPKDIGDLKGSIVVPAGSTGEDLLRELAKEYPGLKWSTNRDADVEELLKQVADGKIDYTVVQDTVLARTQRYYPELTEGLTLSKNQTVAWAMTKLPDDSLYASIIDFFGQRFMDGAIAKLDEKYFGHVQNFDFVDTRTFLQRAKSLLPKYQDLFKTHARMVDWRLLAAISYQESHWDPQARSYTGVRGMMMLTEPT</sequence>
<reference evidence="5 6" key="1">
    <citation type="submission" date="2017-09" db="EMBL/GenBank/DDBJ databases">
        <title>Reassesment of A. cryaerophilus.</title>
        <authorList>
            <person name="Perez-Cataluna A."/>
            <person name="Collado L."/>
            <person name="Salgado O."/>
            <person name="Lefinanco V."/>
            <person name="Figueras M.J."/>
        </authorList>
    </citation>
    <scope>NUCLEOTIDE SEQUENCE [LARGE SCALE GENOMIC DNA]</scope>
    <source>
        <strain evidence="5 6">LMG 9871</strain>
    </source>
</reference>
<dbReference type="AlphaFoldDB" id="A0A2S9SJY7"/>
<accession>A0A2S9SJY7</accession>
<dbReference type="Pfam" id="PF01464">
    <property type="entry name" value="SLT"/>
    <property type="match status" value="1"/>
</dbReference>
<keyword evidence="2" id="KW-0732">Signal</keyword>
<dbReference type="InterPro" id="IPR001638">
    <property type="entry name" value="Solute-binding_3/MltF_N"/>
</dbReference>
<dbReference type="GO" id="GO:0008933">
    <property type="term" value="F:peptidoglycan lytic transglycosylase activity"/>
    <property type="evidence" value="ECO:0007669"/>
    <property type="project" value="TreeGrafter"/>
</dbReference>
<dbReference type="RefSeq" id="WP_105912630.1">
    <property type="nucleotide sequence ID" value="NZ_NXGH01000067.1"/>
</dbReference>
<comment type="subcellular location">
    <subcellularLocation>
        <location evidence="1">Cell outer membrane</location>
        <topology evidence="1">Peripheral membrane protein</topology>
    </subcellularLocation>
</comment>
<dbReference type="SMART" id="SM00062">
    <property type="entry name" value="PBPb"/>
    <property type="match status" value="1"/>
</dbReference>
<feature type="domain" description="Solute-binding protein family 3/N-terminal" evidence="4">
    <location>
        <begin position="3"/>
        <end position="226"/>
    </location>
</feature>
<dbReference type="NCBIfam" id="NF008112">
    <property type="entry name" value="PRK10859.1"/>
    <property type="match status" value="1"/>
</dbReference>
<dbReference type="GO" id="GO:0009253">
    <property type="term" value="P:peptidoglycan catabolic process"/>
    <property type="evidence" value="ECO:0007669"/>
    <property type="project" value="TreeGrafter"/>
</dbReference>
<dbReference type="PANTHER" id="PTHR35936:SF32">
    <property type="entry name" value="MEMBRANE-BOUND LYTIC MUREIN TRANSGLYCOSYLASE F"/>
    <property type="match status" value="1"/>
</dbReference>